<dbReference type="Proteomes" id="UP000335636">
    <property type="component" value="Unassembled WGS sequence"/>
</dbReference>
<proteinExistence type="predicted"/>
<comment type="caution">
    <text evidence="2">The sequence shown here is derived from an EMBL/GenBank/DDBJ whole genome shotgun (WGS) entry which is preliminary data.</text>
</comment>
<evidence type="ECO:0000313" key="2">
    <source>
        <dbReference type="EMBL" id="VTJ64229.1"/>
    </source>
</evidence>
<reference evidence="2" key="1">
    <citation type="submission" date="2019-04" db="EMBL/GenBank/DDBJ databases">
        <authorList>
            <person name="Alioto T."/>
            <person name="Alioto T."/>
        </authorList>
    </citation>
    <scope>NUCLEOTIDE SEQUENCE [LARGE SCALE GENOMIC DNA]</scope>
</reference>
<protein>
    <submittedName>
        <fullName evidence="2">Uncharacterized protein</fullName>
    </submittedName>
</protein>
<accession>A0A5E4B648</accession>
<dbReference type="EMBL" id="CABDUW010000259">
    <property type="protein sequence ID" value="VTJ64229.1"/>
    <property type="molecule type" value="Genomic_DNA"/>
</dbReference>
<keyword evidence="3" id="KW-1185">Reference proteome</keyword>
<gene>
    <name evidence="2" type="ORF">MONAX_5E003377</name>
</gene>
<feature type="region of interest" description="Disordered" evidence="1">
    <location>
        <begin position="37"/>
        <end position="133"/>
    </location>
</feature>
<sequence>MVSAHPISLQSPKPPLHPVYLGCARHHSGSRLGALSHRVSQAGRATTASVKATDLEARPGGARPQRIQRGGAPEGDLASRTRLARARRDRGGEHRACASRAAGARGAGRGLPASEKACQVLSGSARGRKAGQP</sequence>
<evidence type="ECO:0000313" key="3">
    <source>
        <dbReference type="Proteomes" id="UP000335636"/>
    </source>
</evidence>
<evidence type="ECO:0000256" key="1">
    <source>
        <dbReference type="SAM" id="MobiDB-lite"/>
    </source>
</evidence>
<name>A0A5E4B648_MARMO</name>
<dbReference type="AlphaFoldDB" id="A0A5E4B648"/>
<organism evidence="2 3">
    <name type="scientific">Marmota monax</name>
    <name type="common">Woodchuck</name>
    <dbReference type="NCBI Taxonomy" id="9995"/>
    <lineage>
        <taxon>Eukaryota</taxon>
        <taxon>Metazoa</taxon>
        <taxon>Chordata</taxon>
        <taxon>Craniata</taxon>
        <taxon>Vertebrata</taxon>
        <taxon>Euteleostomi</taxon>
        <taxon>Mammalia</taxon>
        <taxon>Eutheria</taxon>
        <taxon>Euarchontoglires</taxon>
        <taxon>Glires</taxon>
        <taxon>Rodentia</taxon>
        <taxon>Sciuromorpha</taxon>
        <taxon>Sciuridae</taxon>
        <taxon>Xerinae</taxon>
        <taxon>Marmotini</taxon>
        <taxon>Marmota</taxon>
    </lineage>
</organism>